<dbReference type="CDD" id="cd00773">
    <property type="entry name" value="HisRS-like_core"/>
    <property type="match status" value="1"/>
</dbReference>
<keyword evidence="6" id="KW-0067">ATP-binding</keyword>
<dbReference type="InterPro" id="IPR015807">
    <property type="entry name" value="His-tRNA-ligase"/>
</dbReference>
<dbReference type="GO" id="GO:0005524">
    <property type="term" value="F:ATP binding"/>
    <property type="evidence" value="ECO:0007669"/>
    <property type="project" value="UniProtKB-KW"/>
</dbReference>
<evidence type="ECO:0000256" key="4">
    <source>
        <dbReference type="ARBA" id="ARBA00022598"/>
    </source>
</evidence>
<dbReference type="CDD" id="cd00859">
    <property type="entry name" value="HisRS_anticodon"/>
    <property type="match status" value="1"/>
</dbReference>
<dbReference type="SUPFAM" id="SSF55681">
    <property type="entry name" value="Class II aaRS and biotin synthetases"/>
    <property type="match status" value="1"/>
</dbReference>
<evidence type="ECO:0000256" key="7">
    <source>
        <dbReference type="ARBA" id="ARBA00022917"/>
    </source>
</evidence>
<dbReference type="EMBL" id="LUHQ01000003">
    <property type="protein sequence ID" value="OAP02989.1"/>
    <property type="molecule type" value="Genomic_DNA"/>
</dbReference>
<evidence type="ECO:0000313" key="12">
    <source>
        <dbReference type="EMBL" id="OAP02989.1"/>
    </source>
</evidence>
<sequence length="886" mass="97977">MAAERSSITLGGKGSSLSSSSVYNVASGVANVRIDSSAIERFSTRNVPSIKRSSFGIPQGLTNEETRASLAVLLNKLILSTSGPPSSSTARSVLPLKIVEILNLKAESLELGEIDVTEGENIVLEKSCASLIGICSIIDHKSTTLSQIVDSVAALSCEVTKADIASFSLLDSGDGNGDKDVIGVAGDLKVLLNGYKGTGKLEIEEISKIPWIHGKFRYVVKSVHADARRELNSGVKGGKTGSGNTGIGEALGTTLLPLLTAIKNLGVCSFLRAKLCFGKIVNENLKKCLSEKICVENENLKNSYKLAYTAHLEEDYCRFAHKLNECLGIVWRIVGLEAVDAFFALAGGELFVQKSGDADKEESKTDKKKKKNEKKAVVGKGTSLVIQFIKDRLVGNYAAIDGDQMHSLMQCGEIVYQILYLFNPEGRSFDSLLDKVKEIVESNENRRLPKLPKGTRDFAKEQMAVREKAFSIIQNVFKRHGATALDTPVFELRETLMGKYGEDSKLVYDIADQGGELCSLRYDLTVPFARYVAMNGITSFKRYQIAKVYRRDNPSKGRYREFYQCDFDIAGLFEPMGPDFEIVKILTELLDELEIGDYEVKLNHRKLLDGMLEICGVPPEKFRTICSSIDKLDKQSFEQVKKEMVEEKGLSSEIADRIGNFVKEKGAPLELLSKLRQEGSEFLDNQSSREALDELSIMFEALKRSKCSERIVFDLSLARGLDYYTGVIFEAVCIGAEVGSIGAGGRYDNLIGMFGTKQVPAVGMSLGIERVFNIMEELNEKQKQVIRPTETQVLVSIMVDNKLAEAAELVSQLWGAKINAEYLVSKRKEKHFNRAKESGIPWMVMVGEKELSGSFVTLKKLEKGSEEKEDQTCTRDRFVEELKKLL</sequence>
<evidence type="ECO:0000256" key="10">
    <source>
        <dbReference type="ARBA" id="ARBA00047639"/>
    </source>
</evidence>
<dbReference type="EC" id="6.1.1.21" evidence="2"/>
<protein>
    <recommendedName>
        <fullName evidence="3">Histidine--tRNA ligase, cytoplasmic</fullName>
        <ecNumber evidence="2">6.1.1.21</ecNumber>
    </recommendedName>
    <alternativeName>
        <fullName evidence="9">Histidyl-tRNA synthetase</fullName>
    </alternativeName>
</protein>
<dbReference type="FunFam" id="3.40.50.800:FF:000012">
    <property type="entry name" value="Histidine--tRNA ligase, cytoplasmic"/>
    <property type="match status" value="1"/>
</dbReference>
<evidence type="ECO:0000256" key="8">
    <source>
        <dbReference type="ARBA" id="ARBA00023146"/>
    </source>
</evidence>
<dbReference type="FunFam" id="3.30.930.10:FF:000061">
    <property type="entry name" value="Histidine--tRNA ligase, cytoplasmic"/>
    <property type="match status" value="1"/>
</dbReference>
<evidence type="ECO:0000256" key="3">
    <source>
        <dbReference type="ARBA" id="ARBA00015302"/>
    </source>
</evidence>
<dbReference type="InterPro" id="IPR006195">
    <property type="entry name" value="aa-tRNA-synth_II"/>
</dbReference>
<evidence type="ECO:0000256" key="6">
    <source>
        <dbReference type="ARBA" id="ARBA00022840"/>
    </source>
</evidence>
<reference evidence="13" key="1">
    <citation type="journal article" date="2016" name="Proc. Natl. Acad. Sci. U.S.A.">
        <title>Chromosome-level assembly of Arabidopsis thaliana Ler reveals the extent of translocation and inversion polymorphisms.</title>
        <authorList>
            <person name="Zapata L."/>
            <person name="Ding J."/>
            <person name="Willing E.M."/>
            <person name="Hartwig B."/>
            <person name="Bezdan D."/>
            <person name="Jiao W.B."/>
            <person name="Patel V."/>
            <person name="Velikkakam James G."/>
            <person name="Koornneef M."/>
            <person name="Ossowski S."/>
            <person name="Schneeberger K."/>
        </authorList>
    </citation>
    <scope>NUCLEOTIDE SEQUENCE [LARGE SCALE GENOMIC DNA]</scope>
    <source>
        <strain evidence="13">cv. Landsberg erecta</strain>
    </source>
</reference>
<dbReference type="InterPro" id="IPR041715">
    <property type="entry name" value="HisRS-like_core"/>
</dbReference>
<organism evidence="12 13">
    <name type="scientific">Arabidopsis thaliana</name>
    <name type="common">Mouse-ear cress</name>
    <dbReference type="NCBI Taxonomy" id="3702"/>
    <lineage>
        <taxon>Eukaryota</taxon>
        <taxon>Viridiplantae</taxon>
        <taxon>Streptophyta</taxon>
        <taxon>Embryophyta</taxon>
        <taxon>Tracheophyta</taxon>
        <taxon>Spermatophyta</taxon>
        <taxon>Magnoliopsida</taxon>
        <taxon>eudicotyledons</taxon>
        <taxon>Gunneridae</taxon>
        <taxon>Pentapetalae</taxon>
        <taxon>rosids</taxon>
        <taxon>malvids</taxon>
        <taxon>Brassicales</taxon>
        <taxon>Brassicaceae</taxon>
        <taxon>Camelineae</taxon>
        <taxon>Arabidopsis</taxon>
    </lineage>
</organism>
<proteinExistence type="inferred from homology"/>
<dbReference type="Gene3D" id="3.40.50.800">
    <property type="entry name" value="Anticodon-binding domain"/>
    <property type="match status" value="1"/>
</dbReference>
<dbReference type="GO" id="GO:0004821">
    <property type="term" value="F:histidine-tRNA ligase activity"/>
    <property type="evidence" value="ECO:0007669"/>
    <property type="project" value="UniProtKB-EC"/>
</dbReference>
<evidence type="ECO:0000256" key="2">
    <source>
        <dbReference type="ARBA" id="ARBA00012815"/>
    </source>
</evidence>
<keyword evidence="8" id="KW-0030">Aminoacyl-tRNA synthetase</keyword>
<dbReference type="Pfam" id="PF03129">
    <property type="entry name" value="HGTP_anticodon"/>
    <property type="match status" value="1"/>
</dbReference>
<dbReference type="HAMAP" id="MF_00127">
    <property type="entry name" value="His_tRNA_synth"/>
    <property type="match status" value="1"/>
</dbReference>
<dbReference type="Pfam" id="PF13393">
    <property type="entry name" value="tRNA-synt_His"/>
    <property type="match status" value="1"/>
</dbReference>
<comment type="caution">
    <text evidence="12">The sequence shown here is derived from an EMBL/GenBank/DDBJ whole genome shotgun (WGS) entry which is preliminary data.</text>
</comment>
<gene>
    <name evidence="12" type="ordered locus">AXX17_At3g02030</name>
</gene>
<accession>A0A178VA26</accession>
<evidence type="ECO:0000256" key="1">
    <source>
        <dbReference type="ARBA" id="ARBA00008226"/>
    </source>
</evidence>
<keyword evidence="7" id="KW-0648">Protein biosynthesis</keyword>
<dbReference type="Gene3D" id="3.30.930.10">
    <property type="entry name" value="Bira Bifunctional Protein, Domain 2"/>
    <property type="match status" value="1"/>
</dbReference>
<dbReference type="PROSITE" id="PS50862">
    <property type="entry name" value="AA_TRNA_LIGASE_II"/>
    <property type="match status" value="1"/>
</dbReference>
<keyword evidence="4" id="KW-0436">Ligase</keyword>
<dbReference type="SUPFAM" id="SSF52954">
    <property type="entry name" value="Class II aaRS ABD-related"/>
    <property type="match status" value="1"/>
</dbReference>
<keyword evidence="5" id="KW-0547">Nucleotide-binding</keyword>
<comment type="catalytic activity">
    <reaction evidence="10">
        <text>tRNA(His) + L-histidine + ATP = L-histidyl-tRNA(His) + AMP + diphosphate + H(+)</text>
        <dbReference type="Rhea" id="RHEA:17313"/>
        <dbReference type="Rhea" id="RHEA-COMP:9665"/>
        <dbReference type="Rhea" id="RHEA-COMP:9689"/>
        <dbReference type="ChEBI" id="CHEBI:15378"/>
        <dbReference type="ChEBI" id="CHEBI:30616"/>
        <dbReference type="ChEBI" id="CHEBI:33019"/>
        <dbReference type="ChEBI" id="CHEBI:57595"/>
        <dbReference type="ChEBI" id="CHEBI:78442"/>
        <dbReference type="ChEBI" id="CHEBI:78527"/>
        <dbReference type="ChEBI" id="CHEBI:456215"/>
        <dbReference type="EC" id="6.1.1.21"/>
    </reaction>
</comment>
<evidence type="ECO:0000256" key="9">
    <source>
        <dbReference type="ARBA" id="ARBA00030619"/>
    </source>
</evidence>
<dbReference type="PANTHER" id="PTHR11476">
    <property type="entry name" value="HISTIDYL-TRNA SYNTHETASE"/>
    <property type="match status" value="1"/>
</dbReference>
<evidence type="ECO:0000256" key="5">
    <source>
        <dbReference type="ARBA" id="ARBA00022741"/>
    </source>
</evidence>
<dbReference type="InterPro" id="IPR045864">
    <property type="entry name" value="aa-tRNA-synth_II/BPL/LPL"/>
</dbReference>
<feature type="domain" description="Aminoacyl-transfer RNA synthetases class-II family profile" evidence="11">
    <location>
        <begin position="430"/>
        <end position="788"/>
    </location>
</feature>
<comment type="similarity">
    <text evidence="1">Belongs to the class-II aminoacyl-tRNA synthetase family.</text>
</comment>
<dbReference type="ExpressionAtlas" id="A0A178VA26">
    <property type="expression patterns" value="baseline and differential"/>
</dbReference>
<dbReference type="InterPro" id="IPR036621">
    <property type="entry name" value="Anticodon-bd_dom_sf"/>
</dbReference>
<dbReference type="Proteomes" id="UP000078284">
    <property type="component" value="Chromosome 3"/>
</dbReference>
<dbReference type="NCBIfam" id="TIGR00442">
    <property type="entry name" value="hisS"/>
    <property type="match status" value="1"/>
</dbReference>
<name>A0A178VA26_ARATH</name>
<dbReference type="InterPro" id="IPR033656">
    <property type="entry name" value="HisRS_anticodon"/>
</dbReference>
<dbReference type="InterPro" id="IPR004154">
    <property type="entry name" value="Anticodon-bd"/>
</dbReference>
<dbReference type="AlphaFoldDB" id="A0A178VA26"/>
<evidence type="ECO:0000259" key="11">
    <source>
        <dbReference type="PROSITE" id="PS50862"/>
    </source>
</evidence>
<evidence type="ECO:0000313" key="13">
    <source>
        <dbReference type="Proteomes" id="UP000078284"/>
    </source>
</evidence>
<dbReference type="PANTHER" id="PTHR11476:SF7">
    <property type="entry name" value="HISTIDINE--TRNA LIGASE"/>
    <property type="match status" value="1"/>
</dbReference>
<dbReference type="GO" id="GO:0006427">
    <property type="term" value="P:histidyl-tRNA aminoacylation"/>
    <property type="evidence" value="ECO:0007669"/>
    <property type="project" value="InterPro"/>
</dbReference>